<organism evidence="3 4">
    <name type="scientific">Aromatoleum tolulyticum</name>
    <dbReference type="NCBI Taxonomy" id="34027"/>
    <lineage>
        <taxon>Bacteria</taxon>
        <taxon>Pseudomonadati</taxon>
        <taxon>Pseudomonadota</taxon>
        <taxon>Betaproteobacteria</taxon>
        <taxon>Rhodocyclales</taxon>
        <taxon>Rhodocyclaceae</taxon>
        <taxon>Aromatoleum</taxon>
    </lineage>
</organism>
<proteinExistence type="predicted"/>
<dbReference type="AlphaFoldDB" id="A0A1N6N5P8"/>
<reference evidence="4" key="1">
    <citation type="submission" date="2017-01" db="EMBL/GenBank/DDBJ databases">
        <authorList>
            <person name="Varghese N."/>
            <person name="Submissions S."/>
        </authorList>
    </citation>
    <scope>NUCLEOTIDE SEQUENCE [LARGE SCALE GENOMIC DNA]</scope>
    <source>
        <strain evidence="4">ATCC 51758</strain>
    </source>
</reference>
<dbReference type="GO" id="GO:0005886">
    <property type="term" value="C:plasma membrane"/>
    <property type="evidence" value="ECO:0007669"/>
    <property type="project" value="TreeGrafter"/>
</dbReference>
<evidence type="ECO:0000256" key="1">
    <source>
        <dbReference type="SAM" id="Phobius"/>
    </source>
</evidence>
<sequence>MQMAFDSALVLFWLKKTVSIMVQPPLAPLLLIVVGLLLAGRRRRGGLALAWLGVAATLLLSTPASVGWLLRGLETAPVVDAAGLRQAQAIVVLGAGKRRNAPEYGGETVNRLALERLRYAARLARTTGLPVLVSGGTPTGATAEAFLMKTAMEEDFRVPVRWMETASLDTRQNAEFSAPQLHAAGVRRILLVTHAAHMPRAQAAFEDAGLQVIPAPTAWLGGTGTGDQVLGELPGPTTAYAGWYAVHEWLGLLTYRLTR</sequence>
<dbReference type="PANTHER" id="PTHR30336">
    <property type="entry name" value="INNER MEMBRANE PROTEIN, PROBABLE PERMEASE"/>
    <property type="match status" value="1"/>
</dbReference>
<feature type="transmembrane region" description="Helical" evidence="1">
    <location>
        <begin position="20"/>
        <end position="40"/>
    </location>
</feature>
<dbReference type="GO" id="GO:0043164">
    <property type="term" value="P:Gram-negative-bacterium-type cell wall biogenesis"/>
    <property type="evidence" value="ECO:0007669"/>
    <property type="project" value="TreeGrafter"/>
</dbReference>
<dbReference type="InterPro" id="IPR014729">
    <property type="entry name" value="Rossmann-like_a/b/a_fold"/>
</dbReference>
<dbReference type="InterPro" id="IPR051599">
    <property type="entry name" value="Cell_Envelope_Assoc"/>
</dbReference>
<dbReference type="GO" id="GO:0000270">
    <property type="term" value="P:peptidoglycan metabolic process"/>
    <property type="evidence" value="ECO:0007669"/>
    <property type="project" value="TreeGrafter"/>
</dbReference>
<dbReference type="Proteomes" id="UP000186819">
    <property type="component" value="Unassembled WGS sequence"/>
</dbReference>
<dbReference type="EMBL" id="FTMD01000001">
    <property type="protein sequence ID" value="SIP87392.1"/>
    <property type="molecule type" value="Genomic_DNA"/>
</dbReference>
<evidence type="ECO:0000313" key="3">
    <source>
        <dbReference type="EMBL" id="SIP87392.1"/>
    </source>
</evidence>
<evidence type="ECO:0000313" key="4">
    <source>
        <dbReference type="Proteomes" id="UP000186819"/>
    </source>
</evidence>
<protein>
    <submittedName>
        <fullName evidence="3">Uncharacterized SAM-binding protein YcdF, DUF218 family</fullName>
    </submittedName>
</protein>
<keyword evidence="4" id="KW-1185">Reference proteome</keyword>
<dbReference type="PANTHER" id="PTHR30336:SF4">
    <property type="entry name" value="ENVELOPE BIOGENESIS FACTOR ELYC"/>
    <property type="match status" value="1"/>
</dbReference>
<dbReference type="OrthoDB" id="9809813at2"/>
<feature type="domain" description="DUF218" evidence="2">
    <location>
        <begin position="88"/>
        <end position="251"/>
    </location>
</feature>
<dbReference type="STRING" id="34027.SAMN05421829_101104"/>
<keyword evidence="1" id="KW-0812">Transmembrane</keyword>
<evidence type="ECO:0000259" key="2">
    <source>
        <dbReference type="Pfam" id="PF02698"/>
    </source>
</evidence>
<keyword evidence="1" id="KW-0472">Membrane</keyword>
<dbReference type="Pfam" id="PF02698">
    <property type="entry name" value="DUF218"/>
    <property type="match status" value="1"/>
</dbReference>
<gene>
    <name evidence="3" type="ORF">SAMN05421829_101104</name>
</gene>
<dbReference type="Gene3D" id="3.40.50.620">
    <property type="entry name" value="HUPs"/>
    <property type="match status" value="1"/>
</dbReference>
<name>A0A1N6N5P8_9RHOO</name>
<keyword evidence="1" id="KW-1133">Transmembrane helix</keyword>
<accession>A0A1N6N5P8</accession>
<dbReference type="InterPro" id="IPR003848">
    <property type="entry name" value="DUF218"/>
</dbReference>
<feature type="transmembrane region" description="Helical" evidence="1">
    <location>
        <begin position="47"/>
        <end position="70"/>
    </location>
</feature>
<dbReference type="CDD" id="cd06259">
    <property type="entry name" value="YdcF-like"/>
    <property type="match status" value="1"/>
</dbReference>